<evidence type="ECO:0000313" key="17">
    <source>
        <dbReference type="EMBL" id="BAU90993.1"/>
    </source>
</evidence>
<keyword evidence="4 13" id="KW-1003">Cell membrane</keyword>
<dbReference type="Pfam" id="PF22776">
    <property type="entry name" value="K_trans_C"/>
    <property type="match status" value="1"/>
</dbReference>
<comment type="subcellular location">
    <subcellularLocation>
        <location evidence="13">Cell membrane</location>
        <topology evidence="13">Multi-pass membrane protein</topology>
    </subcellularLocation>
    <subcellularLocation>
        <location evidence="1">Membrane</location>
        <topology evidence="1">Multi-pass membrane protein</topology>
    </subcellularLocation>
</comment>
<dbReference type="InterPro" id="IPR053952">
    <property type="entry name" value="K_trans_C"/>
</dbReference>
<evidence type="ECO:0000256" key="14">
    <source>
        <dbReference type="SAM" id="MobiDB-lite"/>
    </source>
</evidence>
<evidence type="ECO:0000256" key="10">
    <source>
        <dbReference type="ARBA" id="ARBA00022989"/>
    </source>
</evidence>
<keyword evidence="6 13" id="KW-0633">Potassium transport</keyword>
<keyword evidence="11 13" id="KW-0406">Ion transport</keyword>
<evidence type="ECO:0000259" key="16">
    <source>
        <dbReference type="Pfam" id="PF22776"/>
    </source>
</evidence>
<feature type="transmembrane region" description="Helical" evidence="13">
    <location>
        <begin position="231"/>
        <end position="255"/>
    </location>
</feature>
<reference evidence="17 18" key="1">
    <citation type="journal article" date="2016" name="Genome Announc.">
        <title>Complete Genome Sequence of Methylobacterium populi P-1M, Isolated from Pink-Pigmented Household Biofilm.</title>
        <authorList>
            <person name="Morohoshi T."/>
            <person name="Ikeda T."/>
        </authorList>
    </citation>
    <scope>NUCLEOTIDE SEQUENCE [LARGE SCALE GENOMIC DNA]</scope>
    <source>
        <strain evidence="17 18">P-1M</strain>
    </source>
</reference>
<comment type="catalytic activity">
    <reaction evidence="13">
        <text>K(+)(in) + H(+)(in) = K(+)(out) + H(+)(out)</text>
        <dbReference type="Rhea" id="RHEA:28490"/>
        <dbReference type="ChEBI" id="CHEBI:15378"/>
        <dbReference type="ChEBI" id="CHEBI:29103"/>
    </reaction>
</comment>
<name>A0A160PFJ6_9HYPH</name>
<proteinExistence type="inferred from homology"/>
<feature type="transmembrane region" description="Helical" evidence="13">
    <location>
        <begin position="359"/>
        <end position="379"/>
    </location>
</feature>
<comment type="similarity">
    <text evidence="2 13">Belongs to the HAK/KUP transporter (TC 2.A.72) family.</text>
</comment>
<feature type="domain" description="K+ potassium transporter C-terminal" evidence="16">
    <location>
        <begin position="495"/>
        <end position="646"/>
    </location>
</feature>
<evidence type="ECO:0000259" key="15">
    <source>
        <dbReference type="Pfam" id="PF02705"/>
    </source>
</evidence>
<evidence type="ECO:0000256" key="5">
    <source>
        <dbReference type="ARBA" id="ARBA00022519"/>
    </source>
</evidence>
<feature type="transmembrane region" description="Helical" evidence="13">
    <location>
        <begin position="309"/>
        <end position="333"/>
    </location>
</feature>
<evidence type="ECO:0000256" key="1">
    <source>
        <dbReference type="ARBA" id="ARBA00004141"/>
    </source>
</evidence>
<dbReference type="Pfam" id="PF02705">
    <property type="entry name" value="K_trans"/>
    <property type="match status" value="1"/>
</dbReference>
<keyword evidence="12 13" id="KW-0472">Membrane</keyword>
<keyword evidence="8 13" id="KW-0769">Symport</keyword>
<feature type="transmembrane region" description="Helical" evidence="13">
    <location>
        <begin position="413"/>
        <end position="433"/>
    </location>
</feature>
<keyword evidence="3 13" id="KW-0813">Transport</keyword>
<evidence type="ECO:0000256" key="8">
    <source>
        <dbReference type="ARBA" id="ARBA00022847"/>
    </source>
</evidence>
<dbReference type="GO" id="GO:0005886">
    <property type="term" value="C:plasma membrane"/>
    <property type="evidence" value="ECO:0007669"/>
    <property type="project" value="UniProtKB-SubCell"/>
</dbReference>
<dbReference type="PANTHER" id="PTHR30540:SF79">
    <property type="entry name" value="LOW AFFINITY POTASSIUM TRANSPORT SYSTEM PROTEIN KUP"/>
    <property type="match status" value="1"/>
</dbReference>
<evidence type="ECO:0000256" key="13">
    <source>
        <dbReference type="HAMAP-Rule" id="MF_01522"/>
    </source>
</evidence>
<evidence type="ECO:0000256" key="9">
    <source>
        <dbReference type="ARBA" id="ARBA00022958"/>
    </source>
</evidence>
<organism evidence="17 18">
    <name type="scientific">Methylorubrum populi</name>
    <dbReference type="NCBI Taxonomy" id="223967"/>
    <lineage>
        <taxon>Bacteria</taxon>
        <taxon>Pseudomonadati</taxon>
        <taxon>Pseudomonadota</taxon>
        <taxon>Alphaproteobacteria</taxon>
        <taxon>Hyphomicrobiales</taxon>
        <taxon>Methylobacteriaceae</taxon>
        <taxon>Methylorubrum</taxon>
    </lineage>
</organism>
<dbReference type="InterPro" id="IPR023051">
    <property type="entry name" value="Kup"/>
</dbReference>
<evidence type="ECO:0000256" key="12">
    <source>
        <dbReference type="ARBA" id="ARBA00023136"/>
    </source>
</evidence>
<evidence type="ECO:0000256" key="11">
    <source>
        <dbReference type="ARBA" id="ARBA00023065"/>
    </source>
</evidence>
<dbReference type="PANTHER" id="PTHR30540">
    <property type="entry name" value="OSMOTIC STRESS POTASSIUM TRANSPORTER"/>
    <property type="match status" value="1"/>
</dbReference>
<dbReference type="RefSeq" id="WP_096485230.1">
    <property type="nucleotide sequence ID" value="NZ_AP014809.1"/>
</dbReference>
<feature type="transmembrane region" description="Helical" evidence="13">
    <location>
        <begin position="445"/>
        <end position="462"/>
    </location>
</feature>
<dbReference type="HAMAP" id="MF_01522">
    <property type="entry name" value="Kup"/>
    <property type="match status" value="1"/>
</dbReference>
<keyword evidence="9 13" id="KW-0630">Potassium</keyword>
<feature type="transmembrane region" description="Helical" evidence="13">
    <location>
        <begin position="385"/>
        <end position="406"/>
    </location>
</feature>
<feature type="transmembrane region" description="Helical" evidence="13">
    <location>
        <begin position="121"/>
        <end position="140"/>
    </location>
</feature>
<feature type="domain" description="K+ potassium transporter integral membrane" evidence="15">
    <location>
        <begin position="31"/>
        <end position="481"/>
    </location>
</feature>
<protein>
    <recommendedName>
        <fullName evidence="13">Probable potassium transport system protein Kup</fullName>
    </recommendedName>
</protein>
<dbReference type="Proteomes" id="UP000218288">
    <property type="component" value="Chromosome"/>
</dbReference>
<dbReference type="EMBL" id="AP014809">
    <property type="protein sequence ID" value="BAU90993.1"/>
    <property type="molecule type" value="Genomic_DNA"/>
</dbReference>
<feature type="transmembrane region" description="Helical" evidence="13">
    <location>
        <begin position="190"/>
        <end position="211"/>
    </location>
</feature>
<dbReference type="GO" id="GO:0015293">
    <property type="term" value="F:symporter activity"/>
    <property type="evidence" value="ECO:0007669"/>
    <property type="project" value="UniProtKB-UniRule"/>
</dbReference>
<dbReference type="OrthoDB" id="9805577at2"/>
<dbReference type="InterPro" id="IPR053951">
    <property type="entry name" value="K_trans_N"/>
</dbReference>
<feature type="transmembrane region" description="Helical" evidence="13">
    <location>
        <begin position="267"/>
        <end position="289"/>
    </location>
</feature>
<evidence type="ECO:0000313" key="18">
    <source>
        <dbReference type="Proteomes" id="UP000218288"/>
    </source>
</evidence>
<feature type="transmembrane region" description="Helical" evidence="13">
    <location>
        <begin position="160"/>
        <end position="178"/>
    </location>
</feature>
<feature type="transmembrane region" description="Helical" evidence="13">
    <location>
        <begin position="65"/>
        <end position="89"/>
    </location>
</feature>
<sequence length="646" mass="68046">MSQDAAHTSGAGDSGGAEDSGPGRRLGAGLLVATLGVVYGDIGTSPLYALKEAVRAASPGGEPSAVAVTGAVSLILWALILVVALKYAVLILRADNRGEGGIVAMLALLGARHAQPGSRQALLLVIGLVGAALLYGDGAITPAISVLSAVEGLRVDAPGLDRFIVPIALVILVGLFLVQRRGAAFIGRIFGPVMLVWFLVLAGLGLGGIVQAPQILSAINPLRAVEFTAHAGLHVGFAMLGAAFLAVTGGEAMYADLGHFGARAIRVAWFALVLPALVIHYFGQGAILLVDPSAAENPFYRLAPGPLHYPLIGLATLAAVIASQAVISGVFSLTRQSIQLGFLPPLRIVHTAPDESGQIYVPLVNWLLAAATLSAVLIFRSSDALAGAYGIAVSLLMAITTLLAGLVARKWGYGLPVVLAVNGFFLVIDLIFLSANSVKLFEGGWFPLLLAGIIAFLMLTWRKGNACMEQARIALRPPEAQFLEGLRREPPTTLPGAAAFLSSATEGIPLPMMRFVERLGALHARVVIVTALFEETPTVPRDERARVTEITPDIRRVVLRYGFMQSASIPEGLDCAVHAGLLPKEFTEDLTVFVGHETIIPVSDRRGMSDWREAVFAVMQNNAERTGAHFCVPARQVIEIGTEIEI</sequence>
<dbReference type="InterPro" id="IPR003855">
    <property type="entry name" value="K+_transporter"/>
</dbReference>
<accession>A0A160PFJ6</accession>
<evidence type="ECO:0000256" key="3">
    <source>
        <dbReference type="ARBA" id="ARBA00022448"/>
    </source>
</evidence>
<evidence type="ECO:0000256" key="2">
    <source>
        <dbReference type="ARBA" id="ARBA00007019"/>
    </source>
</evidence>
<evidence type="ECO:0000256" key="4">
    <source>
        <dbReference type="ARBA" id="ARBA00022475"/>
    </source>
</evidence>
<comment type="function">
    <text evidence="13">Transport of potassium into the cell. Likely operates as a K(+):H(+) symporter.</text>
</comment>
<dbReference type="GO" id="GO:0015079">
    <property type="term" value="F:potassium ion transmembrane transporter activity"/>
    <property type="evidence" value="ECO:0007669"/>
    <property type="project" value="UniProtKB-UniRule"/>
</dbReference>
<evidence type="ECO:0000256" key="6">
    <source>
        <dbReference type="ARBA" id="ARBA00022538"/>
    </source>
</evidence>
<evidence type="ECO:0000256" key="7">
    <source>
        <dbReference type="ARBA" id="ARBA00022692"/>
    </source>
</evidence>
<dbReference type="AlphaFoldDB" id="A0A160PFJ6"/>
<feature type="region of interest" description="Disordered" evidence="14">
    <location>
        <begin position="1"/>
        <end position="22"/>
    </location>
</feature>
<keyword evidence="10 13" id="KW-1133">Transmembrane helix</keyword>
<keyword evidence="7 13" id="KW-0812">Transmembrane</keyword>
<gene>
    <name evidence="13" type="primary">kup</name>
    <name evidence="17" type="ORF">MPPM_2388</name>
</gene>
<keyword evidence="5" id="KW-0997">Cell inner membrane</keyword>